<evidence type="ECO:0000256" key="1">
    <source>
        <dbReference type="SAM" id="MobiDB-lite"/>
    </source>
</evidence>
<gene>
    <name evidence="2" type="ORF">ACH5RR_041593</name>
</gene>
<accession>A0ABD2XU12</accession>
<organism evidence="2 3">
    <name type="scientific">Cinchona calisaya</name>
    <dbReference type="NCBI Taxonomy" id="153742"/>
    <lineage>
        <taxon>Eukaryota</taxon>
        <taxon>Viridiplantae</taxon>
        <taxon>Streptophyta</taxon>
        <taxon>Embryophyta</taxon>
        <taxon>Tracheophyta</taxon>
        <taxon>Spermatophyta</taxon>
        <taxon>Magnoliopsida</taxon>
        <taxon>eudicotyledons</taxon>
        <taxon>Gunneridae</taxon>
        <taxon>Pentapetalae</taxon>
        <taxon>asterids</taxon>
        <taxon>lamiids</taxon>
        <taxon>Gentianales</taxon>
        <taxon>Rubiaceae</taxon>
        <taxon>Cinchonoideae</taxon>
        <taxon>Cinchoneae</taxon>
        <taxon>Cinchona</taxon>
    </lineage>
</organism>
<evidence type="ECO:0000313" key="3">
    <source>
        <dbReference type="Proteomes" id="UP001630127"/>
    </source>
</evidence>
<sequence>MSSSCSGGGWRQDSGGWRQDGGEWRQDVRYQYKFCECNRKAAVKIVESDKPSKGLLYFVCERRKYKFWSWCTPLMVDSGEEVKVIRANNATDGLFFATVKSLEIRLKMMNTICTLFLLYLC</sequence>
<evidence type="ECO:0000313" key="2">
    <source>
        <dbReference type="EMBL" id="KAL3498861.1"/>
    </source>
</evidence>
<dbReference type="Proteomes" id="UP001630127">
    <property type="component" value="Unassembled WGS sequence"/>
</dbReference>
<protein>
    <submittedName>
        <fullName evidence="2">Uncharacterized protein</fullName>
    </submittedName>
</protein>
<reference evidence="2 3" key="1">
    <citation type="submission" date="2024-11" db="EMBL/GenBank/DDBJ databases">
        <title>A near-complete genome assembly of Cinchona calisaya.</title>
        <authorList>
            <person name="Lian D.C."/>
            <person name="Zhao X.W."/>
            <person name="Wei L."/>
        </authorList>
    </citation>
    <scope>NUCLEOTIDE SEQUENCE [LARGE SCALE GENOMIC DNA]</scope>
    <source>
        <tissue evidence="2">Nenye</tissue>
    </source>
</reference>
<dbReference type="AlphaFoldDB" id="A0ABD2XU12"/>
<comment type="caution">
    <text evidence="2">The sequence shown here is derived from an EMBL/GenBank/DDBJ whole genome shotgun (WGS) entry which is preliminary data.</text>
</comment>
<feature type="compositionally biased region" description="Gly residues" evidence="1">
    <location>
        <begin position="1"/>
        <end position="10"/>
    </location>
</feature>
<proteinExistence type="predicted"/>
<dbReference type="EMBL" id="JBJUIK010000017">
    <property type="protein sequence ID" value="KAL3498861.1"/>
    <property type="molecule type" value="Genomic_DNA"/>
</dbReference>
<feature type="region of interest" description="Disordered" evidence="1">
    <location>
        <begin position="1"/>
        <end position="21"/>
    </location>
</feature>
<name>A0ABD2XU12_9GENT</name>
<keyword evidence="3" id="KW-1185">Reference proteome</keyword>